<evidence type="ECO:0000313" key="3">
    <source>
        <dbReference type="Proteomes" id="UP000663870"/>
    </source>
</evidence>
<dbReference type="EMBL" id="CAJNOL010000127">
    <property type="protein sequence ID" value="CAF0868530.1"/>
    <property type="molecule type" value="Genomic_DNA"/>
</dbReference>
<comment type="caution">
    <text evidence="2">The sequence shown here is derived from an EMBL/GenBank/DDBJ whole genome shotgun (WGS) entry which is preliminary data.</text>
</comment>
<feature type="compositionally biased region" description="Low complexity" evidence="1">
    <location>
        <begin position="358"/>
        <end position="372"/>
    </location>
</feature>
<gene>
    <name evidence="2" type="ORF">JXQ802_LOCUS7560</name>
</gene>
<feature type="compositionally biased region" description="Polar residues" evidence="1">
    <location>
        <begin position="1"/>
        <end position="16"/>
    </location>
</feature>
<keyword evidence="3" id="KW-1185">Reference proteome</keyword>
<dbReference type="Proteomes" id="UP000663870">
    <property type="component" value="Unassembled WGS sequence"/>
</dbReference>
<organism evidence="2 3">
    <name type="scientific">Rotaria sordida</name>
    <dbReference type="NCBI Taxonomy" id="392033"/>
    <lineage>
        <taxon>Eukaryota</taxon>
        <taxon>Metazoa</taxon>
        <taxon>Spiralia</taxon>
        <taxon>Gnathifera</taxon>
        <taxon>Rotifera</taxon>
        <taxon>Eurotatoria</taxon>
        <taxon>Bdelloidea</taxon>
        <taxon>Philodinida</taxon>
        <taxon>Philodinidae</taxon>
        <taxon>Rotaria</taxon>
    </lineage>
</organism>
<evidence type="ECO:0000313" key="2">
    <source>
        <dbReference type="EMBL" id="CAF0868530.1"/>
    </source>
</evidence>
<feature type="region of interest" description="Disordered" evidence="1">
    <location>
        <begin position="159"/>
        <end position="181"/>
    </location>
</feature>
<reference evidence="2" key="1">
    <citation type="submission" date="2021-02" db="EMBL/GenBank/DDBJ databases">
        <authorList>
            <person name="Nowell W R."/>
        </authorList>
    </citation>
    <scope>NUCLEOTIDE SEQUENCE</scope>
</reference>
<sequence length="508" mass="58763">MVTANLNHEQRPSSGADNEDDENNDRQNQTHLDRLYLENSQYPHSHHHHHHHHQYPQRTLSSSNLRDINMALNTVPVYRHGRKFYVSIEEFERMRIEERRHRRTLMQKSQNLPITKSHQTNLLPPSTPLYNPVNRSTSHSHDHRYGILRTPYLSTNSIINNHNNNNNHLHESTRQSRSTFRHYDERDDLSSITLRLPMKLSTTTIRSNSSDKILDRRRTPQSPISSYSDSIPDDYDLKRSFSAELVQPSQTQLQQPQVLPRRIVPPKTSDFAMSTVPSFPMTPTDQTYNQSNASKLTSYFTRIQPSTLNPSIKLPTTDFTGTNSMYENDIQDSNQIYSVPASSNRRTESHGLASVLTRSPSNNSNNEYYSRNVTGESFSDDNSSSPSTLIQRRNTNNNRYHRAQLVVETDDDYRQQGDAWTRSTARSQSSDRLIEKKRVRFADMEGLTLETVSDVEQKRLPMNNRLVNKRSYISPTNNLRGQEQSFHNSFYQTNTRANNCGSKLATDV</sequence>
<dbReference type="AlphaFoldDB" id="A0A813XC88"/>
<evidence type="ECO:0000256" key="1">
    <source>
        <dbReference type="SAM" id="MobiDB-lite"/>
    </source>
</evidence>
<feature type="region of interest" description="Disordered" evidence="1">
    <location>
        <begin position="341"/>
        <end position="399"/>
    </location>
</feature>
<accession>A0A813XC88</accession>
<feature type="region of interest" description="Disordered" evidence="1">
    <location>
        <begin position="205"/>
        <end position="232"/>
    </location>
</feature>
<proteinExistence type="predicted"/>
<name>A0A813XC88_9BILA</name>
<protein>
    <submittedName>
        <fullName evidence="2">Uncharacterized protein</fullName>
    </submittedName>
</protein>
<feature type="compositionally biased region" description="Polar residues" evidence="1">
    <location>
        <begin position="388"/>
        <end position="398"/>
    </location>
</feature>
<feature type="region of interest" description="Disordered" evidence="1">
    <location>
        <begin position="1"/>
        <end position="26"/>
    </location>
</feature>